<reference evidence="2 3" key="1">
    <citation type="submission" date="2016-10" db="EMBL/GenBank/DDBJ databases">
        <authorList>
            <person name="de Groot N.N."/>
        </authorList>
    </citation>
    <scope>NUCLEOTIDE SEQUENCE [LARGE SCALE GENOMIC DNA]</scope>
    <source>
        <strain evidence="2 3">DSM 15269</strain>
    </source>
</reference>
<dbReference type="OrthoDB" id="1524186at2"/>
<organism evidence="2 3">
    <name type="scientific">Desulfonauticus submarinus</name>
    <dbReference type="NCBI Taxonomy" id="206665"/>
    <lineage>
        <taxon>Bacteria</taxon>
        <taxon>Pseudomonadati</taxon>
        <taxon>Thermodesulfobacteriota</taxon>
        <taxon>Desulfovibrionia</taxon>
        <taxon>Desulfovibrionales</taxon>
        <taxon>Desulfonauticaceae</taxon>
        <taxon>Desulfonauticus</taxon>
    </lineage>
</organism>
<protein>
    <recommendedName>
        <fullName evidence="1">HTH cro/C1-type domain-containing protein</fullName>
    </recommendedName>
</protein>
<feature type="domain" description="HTH cro/C1-type" evidence="1">
    <location>
        <begin position="3"/>
        <end position="47"/>
    </location>
</feature>
<dbReference type="InterPro" id="IPR010982">
    <property type="entry name" value="Lambda_DNA-bd_dom_sf"/>
</dbReference>
<dbReference type="CDD" id="cd00093">
    <property type="entry name" value="HTH_XRE"/>
    <property type="match status" value="1"/>
</dbReference>
<dbReference type="GO" id="GO:0003677">
    <property type="term" value="F:DNA binding"/>
    <property type="evidence" value="ECO:0007669"/>
    <property type="project" value="InterPro"/>
</dbReference>
<sequence>MELSQNKMAKLLGMPLRTYQRLEQENVDIKSSVINKYAKIGVNINWLLTGDGPMFHGEVKQGGGIEIQNLNPRTEKVLKMFEMLDEEGKDDVLKYIEKIKQLKKMQKKIKELEEKIAKVG</sequence>
<dbReference type="AlphaFoldDB" id="A0A1H0G8U2"/>
<accession>A0A1H0G8U2</accession>
<proteinExistence type="predicted"/>
<dbReference type="STRING" id="206665.SAMN04488516_1176"/>
<evidence type="ECO:0000313" key="2">
    <source>
        <dbReference type="EMBL" id="SDO03244.1"/>
    </source>
</evidence>
<dbReference type="SUPFAM" id="SSF47413">
    <property type="entry name" value="lambda repressor-like DNA-binding domains"/>
    <property type="match status" value="1"/>
</dbReference>
<dbReference type="InterPro" id="IPR001387">
    <property type="entry name" value="Cro/C1-type_HTH"/>
</dbReference>
<evidence type="ECO:0000259" key="1">
    <source>
        <dbReference type="PROSITE" id="PS50943"/>
    </source>
</evidence>
<dbReference type="EMBL" id="FNIN01000017">
    <property type="protein sequence ID" value="SDO03244.1"/>
    <property type="molecule type" value="Genomic_DNA"/>
</dbReference>
<gene>
    <name evidence="2" type="ORF">SAMN04488516_1176</name>
</gene>
<dbReference type="Proteomes" id="UP000199602">
    <property type="component" value="Unassembled WGS sequence"/>
</dbReference>
<dbReference type="Gene3D" id="1.10.260.40">
    <property type="entry name" value="lambda repressor-like DNA-binding domains"/>
    <property type="match status" value="1"/>
</dbReference>
<keyword evidence="3" id="KW-1185">Reference proteome</keyword>
<name>A0A1H0G8U2_9BACT</name>
<evidence type="ECO:0000313" key="3">
    <source>
        <dbReference type="Proteomes" id="UP000199602"/>
    </source>
</evidence>
<dbReference type="PROSITE" id="PS50943">
    <property type="entry name" value="HTH_CROC1"/>
    <property type="match status" value="1"/>
</dbReference>